<dbReference type="OrthoDB" id="10059618at2759"/>
<name>A0A9C6WZ30_FRAOC</name>
<organism evidence="9 10">
    <name type="scientific">Frankliniella occidentalis</name>
    <name type="common">Western flower thrips</name>
    <name type="synonym">Euthrips occidentalis</name>
    <dbReference type="NCBI Taxonomy" id="133901"/>
    <lineage>
        <taxon>Eukaryota</taxon>
        <taxon>Metazoa</taxon>
        <taxon>Ecdysozoa</taxon>
        <taxon>Arthropoda</taxon>
        <taxon>Hexapoda</taxon>
        <taxon>Insecta</taxon>
        <taxon>Pterygota</taxon>
        <taxon>Neoptera</taxon>
        <taxon>Paraneoptera</taxon>
        <taxon>Thysanoptera</taxon>
        <taxon>Terebrantia</taxon>
        <taxon>Thripoidea</taxon>
        <taxon>Thripidae</taxon>
        <taxon>Frankliniella</taxon>
    </lineage>
</organism>
<dbReference type="InterPro" id="IPR000008">
    <property type="entry name" value="C2_dom"/>
</dbReference>
<dbReference type="RefSeq" id="XP_052124280.1">
    <property type="nucleotide sequence ID" value="XM_052268320.1"/>
</dbReference>
<evidence type="ECO:0000256" key="5">
    <source>
        <dbReference type="ARBA" id="ARBA00023136"/>
    </source>
</evidence>
<dbReference type="InterPro" id="IPR037725">
    <property type="entry name" value="C2F_Ferlin"/>
</dbReference>
<keyword evidence="2 7" id="KW-0812">Transmembrane</keyword>
<evidence type="ECO:0000259" key="8">
    <source>
        <dbReference type="PROSITE" id="PS50004"/>
    </source>
</evidence>
<dbReference type="InterPro" id="IPR055072">
    <property type="entry name" value="Ferlin_DSRM"/>
</dbReference>
<dbReference type="Proteomes" id="UP000504606">
    <property type="component" value="Unplaced"/>
</dbReference>
<dbReference type="PANTHER" id="PTHR12546:SF60">
    <property type="entry name" value="MISFIRE, ISOFORM F"/>
    <property type="match status" value="1"/>
</dbReference>
<feature type="region of interest" description="Disordered" evidence="6">
    <location>
        <begin position="171"/>
        <end position="200"/>
    </location>
</feature>
<dbReference type="GO" id="GO:0016020">
    <property type="term" value="C:membrane"/>
    <property type="evidence" value="ECO:0007669"/>
    <property type="project" value="UniProtKB-SubCell"/>
</dbReference>
<dbReference type="Pfam" id="PF16165">
    <property type="entry name" value="Ferlin_C"/>
    <property type="match status" value="1"/>
</dbReference>
<dbReference type="PANTHER" id="PTHR12546">
    <property type="entry name" value="FER-1-LIKE"/>
    <property type="match status" value="1"/>
</dbReference>
<gene>
    <name evidence="10" type="primary">LOC113211064</name>
</gene>
<dbReference type="Pfam" id="PF22901">
    <property type="entry name" value="dsrm_Ferlin"/>
    <property type="match status" value="1"/>
</dbReference>
<comment type="subcellular location">
    <subcellularLocation>
        <location evidence="1">Membrane</location>
        <topology evidence="1">Single-pass membrane protein</topology>
    </subcellularLocation>
</comment>
<dbReference type="PRINTS" id="PR00360">
    <property type="entry name" value="C2DOMAIN"/>
</dbReference>
<evidence type="ECO:0000256" key="1">
    <source>
        <dbReference type="ARBA" id="ARBA00004167"/>
    </source>
</evidence>
<dbReference type="CDD" id="cd08374">
    <property type="entry name" value="C2F_Ferlin"/>
    <property type="match status" value="1"/>
</dbReference>
<keyword evidence="9" id="KW-1185">Reference proteome</keyword>
<dbReference type="SUPFAM" id="SSF49562">
    <property type="entry name" value="C2 domain (Calcium/lipid-binding domain, CaLB)"/>
    <property type="match status" value="2"/>
</dbReference>
<feature type="compositionally biased region" description="Low complexity" evidence="6">
    <location>
        <begin position="180"/>
        <end position="200"/>
    </location>
</feature>
<evidence type="ECO:0000256" key="4">
    <source>
        <dbReference type="ARBA" id="ARBA00022989"/>
    </source>
</evidence>
<dbReference type="SMART" id="SM00239">
    <property type="entry name" value="C2"/>
    <property type="match status" value="2"/>
</dbReference>
<dbReference type="CTD" id="39016"/>
<dbReference type="CDD" id="cd04037">
    <property type="entry name" value="C2E_Ferlin"/>
    <property type="match status" value="1"/>
</dbReference>
<dbReference type="PROSITE" id="PS50004">
    <property type="entry name" value="C2"/>
    <property type="match status" value="2"/>
</dbReference>
<dbReference type="GeneID" id="113211064"/>
<feature type="domain" description="C2" evidence="8">
    <location>
        <begin position="416"/>
        <end position="560"/>
    </location>
</feature>
<dbReference type="KEGG" id="foc:113211064"/>
<dbReference type="Pfam" id="PF00168">
    <property type="entry name" value="C2"/>
    <property type="match status" value="2"/>
</dbReference>
<dbReference type="InterPro" id="IPR037724">
    <property type="entry name" value="C2E_Ferlin"/>
</dbReference>
<protein>
    <submittedName>
        <fullName evidence="10">Otoferlin isoform X1</fullName>
    </submittedName>
</protein>
<evidence type="ECO:0000313" key="9">
    <source>
        <dbReference type="Proteomes" id="UP000504606"/>
    </source>
</evidence>
<keyword evidence="3" id="KW-0677">Repeat</keyword>
<dbReference type="Gene3D" id="2.60.40.150">
    <property type="entry name" value="C2 domain"/>
    <property type="match status" value="2"/>
</dbReference>
<keyword evidence="5 7" id="KW-0472">Membrane</keyword>
<evidence type="ECO:0000256" key="6">
    <source>
        <dbReference type="SAM" id="MobiDB-lite"/>
    </source>
</evidence>
<dbReference type="InterPro" id="IPR032362">
    <property type="entry name" value="Ferlin_C"/>
</dbReference>
<evidence type="ECO:0000313" key="10">
    <source>
        <dbReference type="RefSeq" id="XP_052124280.1"/>
    </source>
</evidence>
<sequence length="694" mass="76118">MSFCWTGRCSAARTSSATWAWKSAWAAPGTANCGSTPIMVAPGTLAPCWSSSLRLPAVKLCGDPDDVRRRPPGVVVEAWDRDPCEGVADGMSSRVHEDFLLEFYPGELEAQVPFGGFQDFLRVLPLCRGKREDLAQDADLEDEDDDLPEWDHAGKVMAQLKVVMSLRALPQPPSPGGCRAGPAGSPSRTAAPRRPPQTGARPLPVLVRVYVVRAVALPPRDANGSCDPYLVLRLGRQRRVDVDNIVKQNLNPIFGRVFEFEAEFPRDHALTVRVMDWDAAGRDDVIGETRIDLENRLFSRHNGGCGLPKRFSAKGNNSWRDSRLPSEILADLAVDHGLAAPRYEGDGVTVGDWTARASVHDEPAREHAALAALRAWPWCSLVPQHVETRSLHHPDWPGIEQGKLEMWVDVLVLGRSLLPVPPAVTLDPPGAEHWELRVVVLEAASVVGTERVLLSKDKSSDVYVKGWLSGMECDAQSTDVHFACLSGAAMWSWRMVFRFQHVWPENRVLVEEGKGLARHPPRLHLALMDFDTFTRDDLLGTLSLDLSRVPRGASFASNCSAPGASKDVRPTVNLFLARRAAGWWPALLAPGVNRPRAKGLAGKLNLELSLMPAAVADRDPAGGGREGPQALPKPQRPVEAFSMLRHPLMGMYHFVWRRHRAALILAVLVVLLVIFVLLAVYSLPGLLVKKIVGA</sequence>
<feature type="domain" description="C2" evidence="8">
    <location>
        <begin position="182"/>
        <end position="306"/>
    </location>
</feature>
<dbReference type="InterPro" id="IPR037721">
    <property type="entry name" value="Ferlin"/>
</dbReference>
<keyword evidence="4 7" id="KW-1133">Transmembrane helix</keyword>
<evidence type="ECO:0000256" key="7">
    <source>
        <dbReference type="SAM" id="Phobius"/>
    </source>
</evidence>
<proteinExistence type="predicted"/>
<dbReference type="AlphaFoldDB" id="A0A9C6WZ30"/>
<evidence type="ECO:0000256" key="2">
    <source>
        <dbReference type="ARBA" id="ARBA00022692"/>
    </source>
</evidence>
<dbReference type="InterPro" id="IPR035892">
    <property type="entry name" value="C2_domain_sf"/>
</dbReference>
<reference evidence="10" key="1">
    <citation type="submission" date="2025-08" db="UniProtKB">
        <authorList>
            <consortium name="RefSeq"/>
        </authorList>
    </citation>
    <scope>IDENTIFICATION</scope>
    <source>
        <tissue evidence="10">Whole organism</tissue>
    </source>
</reference>
<dbReference type="GO" id="GO:0007009">
    <property type="term" value="P:plasma membrane organization"/>
    <property type="evidence" value="ECO:0007669"/>
    <property type="project" value="TreeGrafter"/>
</dbReference>
<feature type="transmembrane region" description="Helical" evidence="7">
    <location>
        <begin position="661"/>
        <end position="683"/>
    </location>
</feature>
<accession>A0A9C6WZ30</accession>
<evidence type="ECO:0000256" key="3">
    <source>
        <dbReference type="ARBA" id="ARBA00022737"/>
    </source>
</evidence>